<protein>
    <recommendedName>
        <fullName evidence="1">Protein kinase domain-containing protein</fullName>
    </recommendedName>
</protein>
<comment type="caution">
    <text evidence="2">The sequence shown here is derived from an EMBL/GenBank/DDBJ whole genome shotgun (WGS) entry which is preliminary data.</text>
</comment>
<dbReference type="PROSITE" id="PS50011">
    <property type="entry name" value="PROTEIN_KINASE_DOM"/>
    <property type="match status" value="1"/>
</dbReference>
<reference evidence="2" key="1">
    <citation type="journal article" date="2014" name="Front. Microbiol.">
        <title>High frequency of phylogenetically diverse reductive dehalogenase-homologous genes in deep subseafloor sedimentary metagenomes.</title>
        <authorList>
            <person name="Kawai M."/>
            <person name="Futagami T."/>
            <person name="Toyoda A."/>
            <person name="Takaki Y."/>
            <person name="Nishi S."/>
            <person name="Hori S."/>
            <person name="Arai W."/>
            <person name="Tsubouchi T."/>
            <person name="Morono Y."/>
            <person name="Uchiyama I."/>
            <person name="Ito T."/>
            <person name="Fujiyama A."/>
            <person name="Inagaki F."/>
            <person name="Takami H."/>
        </authorList>
    </citation>
    <scope>NUCLEOTIDE SEQUENCE</scope>
    <source>
        <strain evidence="2">Expedition CK06-06</strain>
    </source>
</reference>
<dbReference type="PROSITE" id="PS00108">
    <property type="entry name" value="PROTEIN_KINASE_ST"/>
    <property type="match status" value="1"/>
</dbReference>
<dbReference type="InterPro" id="IPR000719">
    <property type="entry name" value="Prot_kinase_dom"/>
</dbReference>
<accession>X1MC48</accession>
<evidence type="ECO:0000259" key="1">
    <source>
        <dbReference type="PROSITE" id="PS50011"/>
    </source>
</evidence>
<sequence length="270" mass="31709">MAFENNNNNRRNKSGGEALASGGFGCIFQPALKCKNKKEREEGVSKMSIEQHGNQEINEIEKIKVKLNKVKNHQKYYLLNMELCIPDKLTEEDMINFDNKCYALTRYNINEKNVNSRLDRLTILNMPYAGVDLQDWLVVNEKITREKMFLLNEVIIKLIKFGIHPMNKAGVIHNDLKGRNILIDKDMNTRIIDWGLAGVVKDNKIPKETMNRPLQFNTPLYITNFCFLKLICHSNIRIHMSNKIFVFIRFHIRTCKYFFIRNYILNQTYV</sequence>
<dbReference type="AlphaFoldDB" id="X1MC48"/>
<dbReference type="InterPro" id="IPR011009">
    <property type="entry name" value="Kinase-like_dom_sf"/>
</dbReference>
<name>X1MC48_9ZZZZ</name>
<dbReference type="InterPro" id="IPR008271">
    <property type="entry name" value="Ser/Thr_kinase_AS"/>
</dbReference>
<dbReference type="Gene3D" id="1.10.510.10">
    <property type="entry name" value="Transferase(Phosphotransferase) domain 1"/>
    <property type="match status" value="1"/>
</dbReference>
<proteinExistence type="predicted"/>
<dbReference type="Pfam" id="PF00069">
    <property type="entry name" value="Pkinase"/>
    <property type="match status" value="1"/>
</dbReference>
<organism evidence="2">
    <name type="scientific">marine sediment metagenome</name>
    <dbReference type="NCBI Taxonomy" id="412755"/>
    <lineage>
        <taxon>unclassified sequences</taxon>
        <taxon>metagenomes</taxon>
        <taxon>ecological metagenomes</taxon>
    </lineage>
</organism>
<gene>
    <name evidence="2" type="ORF">S06H3_13099</name>
</gene>
<dbReference type="EMBL" id="BARV01006391">
    <property type="protein sequence ID" value="GAI12250.1"/>
    <property type="molecule type" value="Genomic_DNA"/>
</dbReference>
<evidence type="ECO:0000313" key="2">
    <source>
        <dbReference type="EMBL" id="GAI12250.1"/>
    </source>
</evidence>
<dbReference type="GO" id="GO:0005524">
    <property type="term" value="F:ATP binding"/>
    <property type="evidence" value="ECO:0007669"/>
    <property type="project" value="InterPro"/>
</dbReference>
<feature type="domain" description="Protein kinase" evidence="1">
    <location>
        <begin position="13"/>
        <end position="270"/>
    </location>
</feature>
<dbReference type="GO" id="GO:0004672">
    <property type="term" value="F:protein kinase activity"/>
    <property type="evidence" value="ECO:0007669"/>
    <property type="project" value="InterPro"/>
</dbReference>
<dbReference type="SUPFAM" id="SSF56112">
    <property type="entry name" value="Protein kinase-like (PK-like)"/>
    <property type="match status" value="1"/>
</dbReference>